<evidence type="ECO:0000313" key="6">
    <source>
        <dbReference type="Proteomes" id="UP000068447"/>
    </source>
</evidence>
<sequence>MTTKELAPLKVLPVANTLGESVLYDDNTDCIWWTDIKGRELFCYSLGTDKLLRWQPPAGIASLGLTTVPGWLIVAFIDSIALYHPERGEIRTLAQPERELPGNRFNDGRVDRQGRFWVGSMTENAALNPPQSNASLYRVDPNGKVTQTLNGLQISNGLSWSPCSQWLYHADSPMGEITRFVFDHANGHISTGQVWAQTPQGSSPDGATVDAQGGLWSAHWGGHCVVRYTPQGLEDFRITLPVSQPTCVALGGHNASLLFVTSARDGLTDKQKQAQPQAGNLFIFRVGQTGLPEPRYQAENLLFS</sequence>
<dbReference type="SUPFAM" id="SSF63829">
    <property type="entry name" value="Calcium-dependent phosphotriesterase"/>
    <property type="match status" value="1"/>
</dbReference>
<reference evidence="5 6" key="1">
    <citation type="submission" date="2015-12" db="EMBL/GenBank/DDBJ databases">
        <title>Complete genome of Lacimicrobium alkaliphilum KCTC 32984.</title>
        <authorList>
            <person name="Kim S.-G."/>
            <person name="Lee Y.-J."/>
        </authorList>
    </citation>
    <scope>NUCLEOTIDE SEQUENCE [LARGE SCALE GENOMIC DNA]</scope>
    <source>
        <strain evidence="5 6">YelD216</strain>
    </source>
</reference>
<dbReference type="Pfam" id="PF08450">
    <property type="entry name" value="SGL"/>
    <property type="match status" value="1"/>
</dbReference>
<comment type="cofactor">
    <cofactor evidence="3">
        <name>Zn(2+)</name>
        <dbReference type="ChEBI" id="CHEBI:29105"/>
    </cofactor>
    <text evidence="3">Binds 1 divalent metal cation per subunit.</text>
</comment>
<feature type="binding site" evidence="3">
    <location>
        <position position="156"/>
    </location>
    <ligand>
        <name>a divalent metal cation</name>
        <dbReference type="ChEBI" id="CHEBI:60240"/>
    </ligand>
</feature>
<keyword evidence="6" id="KW-1185">Reference proteome</keyword>
<feature type="domain" description="SMP-30/Gluconolactonase/LRE-like region" evidence="4">
    <location>
        <begin position="18"/>
        <end position="264"/>
    </location>
</feature>
<organism evidence="5 6">
    <name type="scientific">Lacimicrobium alkaliphilum</name>
    <dbReference type="NCBI Taxonomy" id="1526571"/>
    <lineage>
        <taxon>Bacteria</taxon>
        <taxon>Pseudomonadati</taxon>
        <taxon>Pseudomonadota</taxon>
        <taxon>Gammaproteobacteria</taxon>
        <taxon>Alteromonadales</taxon>
        <taxon>Alteromonadaceae</taxon>
        <taxon>Lacimicrobium</taxon>
    </lineage>
</organism>
<dbReference type="OrthoDB" id="9775406at2"/>
<feature type="binding site" evidence="3">
    <location>
        <position position="205"/>
    </location>
    <ligand>
        <name>a divalent metal cation</name>
        <dbReference type="ChEBI" id="CHEBI:60240"/>
    </ligand>
</feature>
<dbReference type="GO" id="GO:0019853">
    <property type="term" value="P:L-ascorbic acid biosynthetic process"/>
    <property type="evidence" value="ECO:0007669"/>
    <property type="project" value="TreeGrafter"/>
</dbReference>
<dbReference type="InterPro" id="IPR011042">
    <property type="entry name" value="6-blade_b-propeller_TolB-like"/>
</dbReference>
<dbReference type="RefSeq" id="WP_062475585.1">
    <property type="nucleotide sequence ID" value="NZ_CP013650.1"/>
</dbReference>
<dbReference type="AlphaFoldDB" id="A0A0U3AGE9"/>
<dbReference type="PANTHER" id="PTHR10907:SF47">
    <property type="entry name" value="REGUCALCIN"/>
    <property type="match status" value="1"/>
</dbReference>
<dbReference type="KEGG" id="lal:AT746_01720"/>
<proteinExistence type="inferred from homology"/>
<gene>
    <name evidence="5" type="ORF">AT746_01720</name>
</gene>
<protein>
    <recommendedName>
        <fullName evidence="4">SMP-30/Gluconolactonase/LRE-like region domain-containing protein</fullName>
    </recommendedName>
</protein>
<feature type="active site" description="Proton donor/acceptor" evidence="2">
    <location>
        <position position="205"/>
    </location>
</feature>
<keyword evidence="3" id="KW-0479">Metal-binding</keyword>
<dbReference type="Gene3D" id="2.120.10.30">
    <property type="entry name" value="TolB, C-terminal domain"/>
    <property type="match status" value="1"/>
</dbReference>
<evidence type="ECO:0000313" key="5">
    <source>
        <dbReference type="EMBL" id="ALS97122.1"/>
    </source>
</evidence>
<feature type="binding site" evidence="3">
    <location>
        <position position="106"/>
    </location>
    <ligand>
        <name>substrate</name>
    </ligand>
</feature>
<feature type="binding site" evidence="3">
    <location>
        <position position="20"/>
    </location>
    <ligand>
        <name>a divalent metal cation</name>
        <dbReference type="ChEBI" id="CHEBI:60240"/>
    </ligand>
</feature>
<dbReference type="InterPro" id="IPR005511">
    <property type="entry name" value="SMP-30"/>
</dbReference>
<evidence type="ECO:0000256" key="2">
    <source>
        <dbReference type="PIRSR" id="PIRSR605511-1"/>
    </source>
</evidence>
<dbReference type="InterPro" id="IPR013658">
    <property type="entry name" value="SGL"/>
</dbReference>
<dbReference type="Proteomes" id="UP000068447">
    <property type="component" value="Chromosome"/>
</dbReference>
<evidence type="ECO:0000259" key="4">
    <source>
        <dbReference type="Pfam" id="PF08450"/>
    </source>
</evidence>
<name>A0A0U3AGE9_9ALTE</name>
<feature type="binding site" evidence="3">
    <location>
        <position position="104"/>
    </location>
    <ligand>
        <name>substrate</name>
    </ligand>
</feature>
<dbReference type="PANTHER" id="PTHR10907">
    <property type="entry name" value="REGUCALCIN"/>
    <property type="match status" value="1"/>
</dbReference>
<comment type="similarity">
    <text evidence="1">Belongs to the SMP-30/CGR1 family.</text>
</comment>
<accession>A0A0U3AGE9</accession>
<dbReference type="EMBL" id="CP013650">
    <property type="protein sequence ID" value="ALS97122.1"/>
    <property type="molecule type" value="Genomic_DNA"/>
</dbReference>
<dbReference type="GO" id="GO:0004341">
    <property type="term" value="F:gluconolactonase activity"/>
    <property type="evidence" value="ECO:0007669"/>
    <property type="project" value="TreeGrafter"/>
</dbReference>
<evidence type="ECO:0000256" key="3">
    <source>
        <dbReference type="PIRSR" id="PIRSR605511-2"/>
    </source>
</evidence>
<dbReference type="GO" id="GO:0005509">
    <property type="term" value="F:calcium ion binding"/>
    <property type="evidence" value="ECO:0007669"/>
    <property type="project" value="TreeGrafter"/>
</dbReference>
<keyword evidence="3" id="KW-0862">Zinc</keyword>
<dbReference type="STRING" id="1526571.AT746_01720"/>
<evidence type="ECO:0000256" key="1">
    <source>
        <dbReference type="ARBA" id="ARBA00008853"/>
    </source>
</evidence>
<dbReference type="PRINTS" id="PR01790">
    <property type="entry name" value="SMP30FAMILY"/>
</dbReference>